<dbReference type="PANTHER" id="PTHR10272">
    <property type="entry name" value="PLATELET-ACTIVATING FACTOR ACETYLHYDROLASE"/>
    <property type="match status" value="1"/>
</dbReference>
<keyword evidence="2 5" id="KW-0378">Hydrolase</keyword>
<keyword evidence="4 5" id="KW-0443">Lipid metabolism</keyword>
<feature type="active site" description="Charge relay system" evidence="6">
    <location>
        <position position="260"/>
    </location>
</feature>
<evidence type="ECO:0000313" key="7">
    <source>
        <dbReference type="EMBL" id="VDD87365.1"/>
    </source>
</evidence>
<dbReference type="GO" id="GO:0016042">
    <property type="term" value="P:lipid catabolic process"/>
    <property type="evidence" value="ECO:0007669"/>
    <property type="project" value="UniProtKB-KW"/>
</dbReference>
<dbReference type="EC" id="3.1.1.47" evidence="1 5"/>
<reference evidence="7 8" key="2">
    <citation type="submission" date="2018-10" db="EMBL/GenBank/DDBJ databases">
        <authorList>
            <consortium name="Pathogen Informatics"/>
        </authorList>
    </citation>
    <scope>NUCLEOTIDE SEQUENCE [LARGE SCALE GENOMIC DNA]</scope>
</reference>
<reference evidence="9" key="1">
    <citation type="submission" date="2017-02" db="UniProtKB">
        <authorList>
            <consortium name="WormBaseParasite"/>
        </authorList>
    </citation>
    <scope>IDENTIFICATION</scope>
</reference>
<dbReference type="PANTHER" id="PTHR10272:SF0">
    <property type="entry name" value="PLATELET-ACTIVATING FACTOR ACETYLHYDROLASE"/>
    <property type="match status" value="1"/>
</dbReference>
<dbReference type="OrthoDB" id="2363873at2759"/>
<sequence length="390" mass="43919">MGLVNSTSLWSNRGFTGGKSLPVVGNGQYEVGCADIMVGANDEEDIGVFARIFYPTDSSPSAGNQTWRPRKEYVDGFANYKKISPRKIHFLLDLFVGDRRGSSALSFPIVVFSHGLSSCRLMSSLYCVSVASHGIVVAAIEHRDRSACWTYSLEKYGNGNDLYEKSIPLRQLTLLDNEFRVRNQQLHKRVAECVKLLSVLEEINLGFHNKQNSSILYGKDFDWTQLKVSYRRVAAVGHSFGGSTSTECHVATFQAAVLLDGWMFPIEKELYPRIQQPVLFLNADTFQWQENVKSMLQVGSEEPRKLIFTLRGITHYSFTDLPLVVPGFLSRKLNFSGETDAVTCLAAVVEMSVSFLRTSFEGDEFDSSEWEIFRRTGFRYLYGGDDRSYG</sequence>
<dbReference type="Gene3D" id="3.40.50.1820">
    <property type="entry name" value="alpha/beta hydrolase"/>
    <property type="match status" value="1"/>
</dbReference>
<gene>
    <name evidence="7" type="ORF">EVEC_LOCUS2508</name>
</gene>
<evidence type="ECO:0000256" key="2">
    <source>
        <dbReference type="ARBA" id="ARBA00022801"/>
    </source>
</evidence>
<evidence type="ECO:0000313" key="8">
    <source>
        <dbReference type="Proteomes" id="UP000274131"/>
    </source>
</evidence>
<keyword evidence="8" id="KW-1185">Reference proteome</keyword>
<evidence type="ECO:0000256" key="6">
    <source>
        <dbReference type="PIRSR" id="PIRSR018169-1"/>
    </source>
</evidence>
<keyword evidence="3 5" id="KW-0442">Lipid degradation</keyword>
<evidence type="ECO:0000256" key="4">
    <source>
        <dbReference type="ARBA" id="ARBA00023098"/>
    </source>
</evidence>
<dbReference type="PIRSF" id="PIRSF018169">
    <property type="entry name" value="PAF_acetylhydrolase"/>
    <property type="match status" value="1"/>
</dbReference>
<evidence type="ECO:0000313" key="9">
    <source>
        <dbReference type="WBParaSite" id="EVEC_0000280001-mRNA-1"/>
    </source>
</evidence>
<organism evidence="9">
    <name type="scientific">Enterobius vermicularis</name>
    <name type="common">Human pinworm</name>
    <dbReference type="NCBI Taxonomy" id="51028"/>
    <lineage>
        <taxon>Eukaryota</taxon>
        <taxon>Metazoa</taxon>
        <taxon>Ecdysozoa</taxon>
        <taxon>Nematoda</taxon>
        <taxon>Chromadorea</taxon>
        <taxon>Rhabditida</taxon>
        <taxon>Spirurina</taxon>
        <taxon>Oxyuridomorpha</taxon>
        <taxon>Oxyuroidea</taxon>
        <taxon>Oxyuridae</taxon>
        <taxon>Enterobius</taxon>
    </lineage>
</organism>
<evidence type="ECO:0000256" key="1">
    <source>
        <dbReference type="ARBA" id="ARBA00013201"/>
    </source>
</evidence>
<protein>
    <recommendedName>
        <fullName evidence="1 5">1-alkyl-2-acetylglycerophosphocholine esterase</fullName>
        <ecNumber evidence="1 5">3.1.1.47</ecNumber>
    </recommendedName>
</protein>
<dbReference type="InterPro" id="IPR016715">
    <property type="entry name" value="PAF_acetylhydro_eukaryote"/>
</dbReference>
<dbReference type="Proteomes" id="UP000274131">
    <property type="component" value="Unassembled WGS sequence"/>
</dbReference>
<feature type="active site" description="Nucleophile" evidence="6">
    <location>
        <position position="239"/>
    </location>
</feature>
<dbReference type="GO" id="GO:0003847">
    <property type="term" value="F:1-alkyl-2-acetylglycerophosphocholine esterase activity"/>
    <property type="evidence" value="ECO:0007669"/>
    <property type="project" value="UniProtKB-UniRule"/>
</dbReference>
<accession>A0A0N4UYX7</accession>
<feature type="active site" description="Charge relay system" evidence="6">
    <location>
        <position position="315"/>
    </location>
</feature>
<proteinExistence type="predicted"/>
<evidence type="ECO:0000256" key="5">
    <source>
        <dbReference type="PIRNR" id="PIRNR018169"/>
    </source>
</evidence>
<dbReference type="WBParaSite" id="EVEC_0000280001-mRNA-1">
    <property type="protein sequence ID" value="EVEC_0000280001-mRNA-1"/>
    <property type="gene ID" value="EVEC_0000280001"/>
</dbReference>
<evidence type="ECO:0000256" key="3">
    <source>
        <dbReference type="ARBA" id="ARBA00022963"/>
    </source>
</evidence>
<name>A0A0N4UYX7_ENTVE</name>
<dbReference type="EMBL" id="UXUI01007392">
    <property type="protein sequence ID" value="VDD87365.1"/>
    <property type="molecule type" value="Genomic_DNA"/>
</dbReference>
<dbReference type="SUPFAM" id="SSF53474">
    <property type="entry name" value="alpha/beta-Hydrolases"/>
    <property type="match status" value="1"/>
</dbReference>
<dbReference type="Pfam" id="PF03403">
    <property type="entry name" value="PAF-AH_p_II"/>
    <property type="match status" value="1"/>
</dbReference>
<dbReference type="AlphaFoldDB" id="A0A0N4UYX7"/>
<comment type="catalytic activity">
    <reaction evidence="5">
        <text>a 1-O-alkyl-2-acetyl-sn-glycero-3-phosphocholine + H2O = a 1-O-alkyl-sn-glycero-3-phosphocholine + acetate + H(+)</text>
        <dbReference type="Rhea" id="RHEA:17777"/>
        <dbReference type="ChEBI" id="CHEBI:15377"/>
        <dbReference type="ChEBI" id="CHEBI:15378"/>
        <dbReference type="ChEBI" id="CHEBI:30089"/>
        <dbReference type="ChEBI" id="CHEBI:30909"/>
        <dbReference type="ChEBI" id="CHEBI:36707"/>
        <dbReference type="EC" id="3.1.1.47"/>
    </reaction>
</comment>
<dbReference type="InterPro" id="IPR029058">
    <property type="entry name" value="AB_hydrolase_fold"/>
</dbReference>
<dbReference type="STRING" id="51028.A0A0N4UYX7"/>